<dbReference type="InterPro" id="IPR007551">
    <property type="entry name" value="YajQ/Smlt4090-like"/>
</dbReference>
<sequence>MPSFDVVNKVEMQELDNAVNNVKKEVDTRYDFRNSVTEIELHRGDKRIHLLAGDEMKMRALQDMLQSHCIRRKVDPKCLEFKDIEPTSKGQVKRDVVIQEGITKDVAQKIVKKIKDSKLKVQAAIQDDQVRVTGKKIDDLQEVIQLLRGEEFGVPLQFVNMKA</sequence>
<dbReference type="RefSeq" id="WP_015946675.1">
    <property type="nucleotide sequence ID" value="NZ_VRYY01000619.1"/>
</dbReference>
<dbReference type="EMBL" id="VRYY01000619">
    <property type="protein sequence ID" value="MBG3878529.1"/>
    <property type="molecule type" value="Genomic_DNA"/>
</dbReference>
<name>A0ABS0J7U3_9BACT</name>
<gene>
    <name evidence="4" type="ORF">FVW20_16310</name>
</gene>
<dbReference type="Gene3D" id="3.30.70.990">
    <property type="entry name" value="YajQ-like, domain 2"/>
    <property type="match status" value="1"/>
</dbReference>
<keyword evidence="1 3" id="KW-0547">Nucleotide-binding</keyword>
<dbReference type="InterPro" id="IPR035570">
    <property type="entry name" value="UPF0234_N"/>
</dbReference>
<dbReference type="InterPro" id="IPR036183">
    <property type="entry name" value="YajQ-like_sf"/>
</dbReference>
<dbReference type="HAMAP" id="MF_00632">
    <property type="entry name" value="UPF0234"/>
    <property type="match status" value="1"/>
</dbReference>
<dbReference type="CDD" id="cd11740">
    <property type="entry name" value="YajQ_like"/>
    <property type="match status" value="1"/>
</dbReference>
<evidence type="ECO:0000256" key="1">
    <source>
        <dbReference type="ARBA" id="ARBA00022741"/>
    </source>
</evidence>
<evidence type="ECO:0000256" key="2">
    <source>
        <dbReference type="ARBA" id="ARBA00093450"/>
    </source>
</evidence>
<dbReference type="Proteomes" id="UP001194469">
    <property type="component" value="Unassembled WGS sequence"/>
</dbReference>
<reference evidence="4 5" key="1">
    <citation type="submission" date="2019-08" db="EMBL/GenBank/DDBJ databases">
        <authorList>
            <person name="Luo N."/>
        </authorList>
    </citation>
    <scope>NUCLEOTIDE SEQUENCE [LARGE SCALE GENOMIC DNA]</scope>
    <source>
        <strain evidence="4 5">NCIMB 9442</strain>
    </source>
</reference>
<evidence type="ECO:0000313" key="5">
    <source>
        <dbReference type="Proteomes" id="UP001194469"/>
    </source>
</evidence>
<comment type="similarity">
    <text evidence="2 3">Belongs to the YajQ family.</text>
</comment>
<evidence type="ECO:0000256" key="3">
    <source>
        <dbReference type="HAMAP-Rule" id="MF_00632"/>
    </source>
</evidence>
<keyword evidence="5" id="KW-1185">Reference proteome</keyword>
<dbReference type="PANTHER" id="PTHR30476:SF0">
    <property type="entry name" value="UPF0234 PROTEIN YAJQ"/>
    <property type="match status" value="1"/>
</dbReference>
<evidence type="ECO:0000313" key="4">
    <source>
        <dbReference type="EMBL" id="MBG3878529.1"/>
    </source>
</evidence>
<dbReference type="Gene3D" id="3.30.70.860">
    <property type="match status" value="1"/>
</dbReference>
<dbReference type="PANTHER" id="PTHR30476">
    <property type="entry name" value="UPF0234 PROTEIN YAJQ"/>
    <property type="match status" value="1"/>
</dbReference>
<dbReference type="SUPFAM" id="SSF89963">
    <property type="entry name" value="YajQ-like"/>
    <property type="match status" value="2"/>
</dbReference>
<comment type="caution">
    <text evidence="4">The sequence shown here is derived from an EMBL/GenBank/DDBJ whole genome shotgun (WGS) entry which is preliminary data.</text>
</comment>
<dbReference type="NCBIfam" id="NF003819">
    <property type="entry name" value="PRK05412.1"/>
    <property type="match status" value="1"/>
</dbReference>
<proteinExistence type="inferred from homology"/>
<dbReference type="Pfam" id="PF04461">
    <property type="entry name" value="YajQ"/>
    <property type="match status" value="1"/>
</dbReference>
<comment type="function">
    <text evidence="3">Nucleotide-binding protein.</text>
</comment>
<accession>A0ABS0J7U3</accession>
<organism evidence="4 5">
    <name type="scientific">Nitratidesulfovibrio oxamicus</name>
    <dbReference type="NCBI Taxonomy" id="32016"/>
    <lineage>
        <taxon>Bacteria</taxon>
        <taxon>Pseudomonadati</taxon>
        <taxon>Thermodesulfobacteriota</taxon>
        <taxon>Desulfovibrionia</taxon>
        <taxon>Desulfovibrionales</taxon>
        <taxon>Desulfovibrionaceae</taxon>
        <taxon>Nitratidesulfovibrio</taxon>
    </lineage>
</organism>
<dbReference type="InterPro" id="IPR035571">
    <property type="entry name" value="UPF0234-like_C"/>
</dbReference>
<protein>
    <recommendedName>
        <fullName evidence="3">Nucleotide-binding protein FVW20_16310</fullName>
    </recommendedName>
</protein>